<comment type="caution">
    <text evidence="4">The sequence shown here is derived from an EMBL/GenBank/DDBJ whole genome shotgun (WGS) entry which is preliminary data.</text>
</comment>
<feature type="repeat" description="TPR" evidence="3">
    <location>
        <begin position="266"/>
        <end position="299"/>
    </location>
</feature>
<reference evidence="5" key="1">
    <citation type="submission" date="2017-06" db="EMBL/GenBank/DDBJ databases">
        <title>Genome analysis of Fimbriiglobus ruber SP5, the first member of the order Planctomycetales with confirmed chitinolytic capability.</title>
        <authorList>
            <person name="Ravin N.V."/>
            <person name="Rakitin A.L."/>
            <person name="Ivanova A.A."/>
            <person name="Beletsky A.V."/>
            <person name="Kulichevskaya I.S."/>
            <person name="Mardanov A.V."/>
            <person name="Dedysh S.N."/>
        </authorList>
    </citation>
    <scope>NUCLEOTIDE SEQUENCE [LARGE SCALE GENOMIC DNA]</scope>
    <source>
        <strain evidence="5">SP5</strain>
    </source>
</reference>
<feature type="repeat" description="TPR" evidence="3">
    <location>
        <begin position="382"/>
        <end position="415"/>
    </location>
</feature>
<feature type="repeat" description="TPR" evidence="3">
    <location>
        <begin position="115"/>
        <end position="148"/>
    </location>
</feature>
<organism evidence="4 5">
    <name type="scientific">Fimbriiglobus ruber</name>
    <dbReference type="NCBI Taxonomy" id="1908690"/>
    <lineage>
        <taxon>Bacteria</taxon>
        <taxon>Pseudomonadati</taxon>
        <taxon>Planctomycetota</taxon>
        <taxon>Planctomycetia</taxon>
        <taxon>Gemmatales</taxon>
        <taxon>Gemmataceae</taxon>
        <taxon>Fimbriiglobus</taxon>
    </lineage>
</organism>
<keyword evidence="2 3" id="KW-0802">TPR repeat</keyword>
<sequence>MGVWYVNTRPAVVAPPPIPPEIPDPTVRQALTQAREAVEKDPTTADPWGELGLVFRAHELDPQAVSCFSQAARLDPQDPHWPYLVGTTNIRLNLADVIPHLREAERLATTPELKSAARLRLAETLFELGEPDEAGRLFTEELQADPANPRVHLGLGMVALARDAVAEAVPHLEAAARTPFAQRKAGALLATAYRRLGKPDAASQTEVRASAGGKDVSWPDPFVAGYMTRQVGRQEQIRRVDELEAQGRFREAAAVLEELVQAYPDDQTFVSLGKVLARSGDLPRAELALREALRQNPDHAAAHFFLGMTLSLVAERATGRGEKDQATRNDQEAVDEFRRCIALKPDHGPAHLYAARALRRLGRLPEAMEVCRGAIRISPNVAETHLVMGDILMASGKPRDAIPYLEEAVRLSPPRDNRANALLEQAKAARKE</sequence>
<dbReference type="SMART" id="SM00028">
    <property type="entry name" value="TPR"/>
    <property type="match status" value="6"/>
</dbReference>
<evidence type="ECO:0000256" key="3">
    <source>
        <dbReference type="PROSITE-ProRule" id="PRU00339"/>
    </source>
</evidence>
<dbReference type="PANTHER" id="PTHR45586:SF1">
    <property type="entry name" value="LIPOPOLYSACCHARIDE ASSEMBLY PROTEIN B"/>
    <property type="match status" value="1"/>
</dbReference>
<dbReference type="SUPFAM" id="SSF48452">
    <property type="entry name" value="TPR-like"/>
    <property type="match status" value="2"/>
</dbReference>
<dbReference type="InterPro" id="IPR019734">
    <property type="entry name" value="TPR_rpt"/>
</dbReference>
<dbReference type="PROSITE" id="PS50005">
    <property type="entry name" value="TPR"/>
    <property type="match status" value="4"/>
</dbReference>
<evidence type="ECO:0000313" key="4">
    <source>
        <dbReference type="EMBL" id="OWK40271.1"/>
    </source>
</evidence>
<dbReference type="Pfam" id="PF13432">
    <property type="entry name" value="TPR_16"/>
    <property type="match status" value="3"/>
</dbReference>
<evidence type="ECO:0000313" key="5">
    <source>
        <dbReference type="Proteomes" id="UP000214646"/>
    </source>
</evidence>
<evidence type="ECO:0000256" key="1">
    <source>
        <dbReference type="ARBA" id="ARBA00022737"/>
    </source>
</evidence>
<proteinExistence type="predicted"/>
<protein>
    <submittedName>
        <fullName evidence="4">TPR repeat</fullName>
    </submittedName>
</protein>
<dbReference type="AlphaFoldDB" id="A0A225DFD3"/>
<keyword evidence="5" id="KW-1185">Reference proteome</keyword>
<gene>
    <name evidence="4" type="ORF">FRUB_05190</name>
</gene>
<name>A0A225DFD3_9BACT</name>
<dbReference type="PANTHER" id="PTHR45586">
    <property type="entry name" value="TPR REPEAT-CONTAINING PROTEIN PA4667"/>
    <property type="match status" value="1"/>
</dbReference>
<feature type="repeat" description="TPR" evidence="3">
    <location>
        <begin position="45"/>
        <end position="78"/>
    </location>
</feature>
<dbReference type="Gene3D" id="1.25.40.10">
    <property type="entry name" value="Tetratricopeptide repeat domain"/>
    <property type="match status" value="2"/>
</dbReference>
<dbReference type="Pfam" id="PF14559">
    <property type="entry name" value="TPR_19"/>
    <property type="match status" value="1"/>
</dbReference>
<dbReference type="InterPro" id="IPR051012">
    <property type="entry name" value="CellSynth/LPSAsmb/PSIAsmb"/>
</dbReference>
<dbReference type="InterPro" id="IPR011990">
    <property type="entry name" value="TPR-like_helical_dom_sf"/>
</dbReference>
<evidence type="ECO:0000256" key="2">
    <source>
        <dbReference type="ARBA" id="ARBA00022803"/>
    </source>
</evidence>
<keyword evidence="1" id="KW-0677">Repeat</keyword>
<dbReference type="Proteomes" id="UP000214646">
    <property type="component" value="Unassembled WGS sequence"/>
</dbReference>
<accession>A0A225DFD3</accession>
<dbReference type="EMBL" id="NIDE01000008">
    <property type="protein sequence ID" value="OWK40271.1"/>
    <property type="molecule type" value="Genomic_DNA"/>
</dbReference>